<name>A0A4Z0J923_9LACO</name>
<keyword evidence="2" id="KW-1185">Reference proteome</keyword>
<evidence type="ECO:0000313" key="2">
    <source>
        <dbReference type="Proteomes" id="UP000297348"/>
    </source>
</evidence>
<comment type="caution">
    <text evidence="1">The sequence shown here is derived from an EMBL/GenBank/DDBJ whole genome shotgun (WGS) entry which is preliminary data.</text>
</comment>
<dbReference type="Pfam" id="PF10978">
    <property type="entry name" value="DUF2785"/>
    <property type="match status" value="1"/>
</dbReference>
<proteinExistence type="predicted"/>
<protein>
    <submittedName>
        <fullName evidence="1">DUF2785 domain-containing protein</fullName>
    </submittedName>
</protein>
<sequence length="324" mass="36976">MDEQLQKVLSDLTVLNEQVRQGEVYQSLGPRLGQIMDGIKRHRRTTVTLPDDQDGVKDVLTDFRHQLDQQVPVTLPNDQLRLLLDHLASTDAELRYQGINFTFYDAFQQDALDTQQLTFILDELLRPEALFAHILEPTNNAVFGRASRVAMLGVVLHFLDQYGNYNDVDKLHQAVLLSAAYLCLETDTRGFVNQSGWAHAFTAIADLLAVLSNSHKLPRAEKLFLMTALMERIKRLNTPLIYGENDRIANYLAETTGRSGLYADALVLILKNWRQQVALNRRPDNIGGWNRFFNRKRLLDALRLRQDLPKTLKAYLSSTIDFLG</sequence>
<dbReference type="AlphaFoldDB" id="A0A4Z0J923"/>
<dbReference type="InterPro" id="IPR021247">
    <property type="entry name" value="DUF2785"/>
</dbReference>
<evidence type="ECO:0000313" key="1">
    <source>
        <dbReference type="EMBL" id="TGD19224.1"/>
    </source>
</evidence>
<dbReference type="OrthoDB" id="7619731at2"/>
<organism evidence="1 2">
    <name type="scientific">Levilactobacillus suantsaiihabitans</name>
    <dbReference type="NCBI Taxonomy" id="2487722"/>
    <lineage>
        <taxon>Bacteria</taxon>
        <taxon>Bacillati</taxon>
        <taxon>Bacillota</taxon>
        <taxon>Bacilli</taxon>
        <taxon>Lactobacillales</taxon>
        <taxon>Lactobacillaceae</taxon>
        <taxon>Levilactobacillus</taxon>
    </lineage>
</organism>
<accession>A0A4Z0J923</accession>
<reference evidence="1 2" key="1">
    <citation type="submission" date="2018-10" db="EMBL/GenBank/DDBJ databases">
        <title>Lactobacillus sp. R7 and Lactobacillus sp. R19 isolated from fermented mustard green product of Taiwan.</title>
        <authorList>
            <person name="Lin S.-T."/>
        </authorList>
    </citation>
    <scope>NUCLEOTIDE SEQUENCE [LARGE SCALE GENOMIC DNA]</scope>
    <source>
        <strain evidence="1 2">BCRC 81129</strain>
    </source>
</reference>
<dbReference type="RefSeq" id="WP_135367652.1">
    <property type="nucleotide sequence ID" value="NZ_RKLX01000006.1"/>
</dbReference>
<gene>
    <name evidence="1" type="ORF">EGT51_04970</name>
</gene>
<dbReference type="EMBL" id="RKLX01000006">
    <property type="protein sequence ID" value="TGD19224.1"/>
    <property type="molecule type" value="Genomic_DNA"/>
</dbReference>
<dbReference type="Proteomes" id="UP000297348">
    <property type="component" value="Unassembled WGS sequence"/>
</dbReference>